<dbReference type="InterPro" id="IPR002016">
    <property type="entry name" value="Haem_peroxidase"/>
</dbReference>
<evidence type="ECO:0000256" key="19">
    <source>
        <dbReference type="PIRSR" id="PIRSR600823-3"/>
    </source>
</evidence>
<keyword evidence="16 22" id="KW-0376">Hydrogen peroxide</keyword>
<evidence type="ECO:0000313" key="25">
    <source>
        <dbReference type="Proteomes" id="UP001054889"/>
    </source>
</evidence>
<evidence type="ECO:0000256" key="14">
    <source>
        <dbReference type="ARBA" id="ARBA00023180"/>
    </source>
</evidence>
<keyword evidence="10 19" id="KW-0106">Calcium</keyword>
<comment type="subcellular location">
    <subcellularLocation>
        <location evidence="3 22">Secreted</location>
    </subcellularLocation>
</comment>
<evidence type="ECO:0000256" key="8">
    <source>
        <dbReference type="ARBA" id="ARBA00022723"/>
    </source>
</evidence>
<dbReference type="PROSITE" id="PS00436">
    <property type="entry name" value="PEROXIDASE_2"/>
    <property type="match status" value="1"/>
</dbReference>
<feature type="disulfide bond" evidence="21">
    <location>
        <begin position="37"/>
        <end position="119"/>
    </location>
</feature>
<dbReference type="AlphaFoldDB" id="A0AAV5BWV9"/>
<dbReference type="GO" id="GO:0005576">
    <property type="term" value="C:extracellular region"/>
    <property type="evidence" value="ECO:0007669"/>
    <property type="project" value="UniProtKB-SubCell"/>
</dbReference>
<feature type="chain" id="PRO_5043113713" description="Peroxidase" evidence="22">
    <location>
        <begin position="27"/>
        <end position="315"/>
    </location>
</feature>
<evidence type="ECO:0000256" key="9">
    <source>
        <dbReference type="ARBA" id="ARBA00022729"/>
    </source>
</evidence>
<evidence type="ECO:0000256" key="5">
    <source>
        <dbReference type="ARBA" id="ARBA00022525"/>
    </source>
</evidence>
<dbReference type="CDD" id="cd00693">
    <property type="entry name" value="secretory_peroxidase"/>
    <property type="match status" value="1"/>
</dbReference>
<evidence type="ECO:0000256" key="11">
    <source>
        <dbReference type="ARBA" id="ARBA00023002"/>
    </source>
</evidence>
<dbReference type="GO" id="GO:0042744">
    <property type="term" value="P:hydrogen peroxide catabolic process"/>
    <property type="evidence" value="ECO:0007669"/>
    <property type="project" value="UniProtKB-KW"/>
</dbReference>
<dbReference type="FunFam" id="1.10.420.10:FF:000001">
    <property type="entry name" value="Peroxidase"/>
    <property type="match status" value="1"/>
</dbReference>
<evidence type="ECO:0000256" key="10">
    <source>
        <dbReference type="ARBA" id="ARBA00022837"/>
    </source>
</evidence>
<feature type="binding site" evidence="19">
    <location>
        <position position="235"/>
    </location>
    <ligand>
        <name>Ca(2+)</name>
        <dbReference type="ChEBI" id="CHEBI:29108"/>
        <label>2</label>
    </ligand>
</feature>
<feature type="disulfide bond" evidence="21">
    <location>
        <begin position="70"/>
        <end position="75"/>
    </location>
</feature>
<dbReference type="PANTHER" id="PTHR31388:SF264">
    <property type="entry name" value="PEROXIDASE 59"/>
    <property type="match status" value="1"/>
</dbReference>
<dbReference type="Gene3D" id="1.10.520.10">
    <property type="match status" value="1"/>
</dbReference>
<feature type="signal peptide" evidence="22">
    <location>
        <begin position="1"/>
        <end position="26"/>
    </location>
</feature>
<dbReference type="FunFam" id="1.10.520.10:FF:000009">
    <property type="entry name" value="Peroxidase"/>
    <property type="match status" value="1"/>
</dbReference>
<keyword evidence="13 21" id="KW-1015">Disulfide bond</keyword>
<evidence type="ECO:0000256" key="21">
    <source>
        <dbReference type="PIRSR" id="PIRSR600823-5"/>
    </source>
</evidence>
<keyword evidence="11 22" id="KW-0560">Oxidoreductase</keyword>
<feature type="binding site" evidence="19">
    <location>
        <position position="238"/>
    </location>
    <ligand>
        <name>Ca(2+)</name>
        <dbReference type="ChEBI" id="CHEBI:29108"/>
        <label>2</label>
    </ligand>
</feature>
<comment type="cofactor">
    <cofactor evidence="19 22">
        <name>Ca(2+)</name>
        <dbReference type="ChEBI" id="CHEBI:29108"/>
    </cofactor>
    <text evidence="19 22">Binds 2 calcium ions per subunit.</text>
</comment>
<comment type="cofactor">
    <cofactor evidence="19 22">
        <name>heme b</name>
        <dbReference type="ChEBI" id="CHEBI:60344"/>
    </cofactor>
    <text evidence="19 22">Binds 1 heme b (iron(II)-protoporphyrin IX) group per subunit.</text>
</comment>
<evidence type="ECO:0000259" key="23">
    <source>
        <dbReference type="PROSITE" id="PS50873"/>
    </source>
</evidence>
<dbReference type="InterPro" id="IPR019793">
    <property type="entry name" value="Peroxidases_heam-ligand_BS"/>
</dbReference>
<evidence type="ECO:0000256" key="22">
    <source>
        <dbReference type="RuleBase" id="RU362060"/>
    </source>
</evidence>
<dbReference type="SUPFAM" id="SSF48113">
    <property type="entry name" value="Heme-dependent peroxidases"/>
    <property type="match status" value="1"/>
</dbReference>
<keyword evidence="7 22" id="KW-0349">Heme</keyword>
<dbReference type="InterPro" id="IPR033905">
    <property type="entry name" value="Secretory_peroxidase"/>
</dbReference>
<dbReference type="GO" id="GO:0046872">
    <property type="term" value="F:metal ion binding"/>
    <property type="evidence" value="ECO:0007669"/>
    <property type="project" value="UniProtKB-UniRule"/>
</dbReference>
<keyword evidence="12 19" id="KW-0408">Iron</keyword>
<dbReference type="PANTHER" id="PTHR31388">
    <property type="entry name" value="PEROXIDASE 72-RELATED"/>
    <property type="match status" value="1"/>
</dbReference>
<evidence type="ECO:0000256" key="12">
    <source>
        <dbReference type="ARBA" id="ARBA00023004"/>
    </source>
</evidence>
<dbReference type="InterPro" id="IPR000823">
    <property type="entry name" value="Peroxidase_pln"/>
</dbReference>
<comment type="caution">
    <text evidence="24">The sequence shown here is derived from an EMBL/GenBank/DDBJ whole genome shotgun (WGS) entry which is preliminary data.</text>
</comment>
<feature type="domain" description="Plant heme peroxidase family profile" evidence="23">
    <location>
        <begin position="27"/>
        <end position="315"/>
    </location>
</feature>
<reference evidence="24" key="1">
    <citation type="journal article" date="2018" name="DNA Res.">
        <title>Multiple hybrid de novo genome assembly of finger millet, an orphan allotetraploid crop.</title>
        <authorList>
            <person name="Hatakeyama M."/>
            <person name="Aluri S."/>
            <person name="Balachadran M.T."/>
            <person name="Sivarajan S.R."/>
            <person name="Patrignani A."/>
            <person name="Gruter S."/>
            <person name="Poveda L."/>
            <person name="Shimizu-Inatsugi R."/>
            <person name="Baeten J."/>
            <person name="Francoijs K.J."/>
            <person name="Nataraja K.N."/>
            <person name="Reddy Y.A.N."/>
            <person name="Phadnis S."/>
            <person name="Ravikumar R.L."/>
            <person name="Schlapbach R."/>
            <person name="Sreeman S.M."/>
            <person name="Shimizu K.K."/>
        </authorList>
    </citation>
    <scope>NUCLEOTIDE SEQUENCE</scope>
</reference>
<feature type="site" description="Transition state stabilizer" evidence="20">
    <location>
        <position position="64"/>
    </location>
</feature>
<feature type="binding site" evidence="19">
    <location>
        <position position="78"/>
    </location>
    <ligand>
        <name>Ca(2+)</name>
        <dbReference type="ChEBI" id="CHEBI:29108"/>
        <label>1</label>
    </ligand>
</feature>
<comment type="function">
    <text evidence="2">Removal of H(2)O(2), oxidation of toxic reductants, biosynthesis and degradation of lignin, suberization, auxin catabolism, response to environmental stresses such as wounding, pathogen attack and oxidative stress. These functions might be dependent on each isozyme/isoform in each plant tissue.</text>
</comment>
<comment type="similarity">
    <text evidence="4">Belongs to the peroxidase family. Ascorbate peroxidase subfamily.</text>
</comment>
<reference evidence="24" key="2">
    <citation type="submission" date="2021-12" db="EMBL/GenBank/DDBJ databases">
        <title>Resequencing data analysis of finger millet.</title>
        <authorList>
            <person name="Hatakeyama M."/>
            <person name="Aluri S."/>
            <person name="Balachadran M.T."/>
            <person name="Sivarajan S.R."/>
            <person name="Poveda L."/>
            <person name="Shimizu-Inatsugi R."/>
            <person name="Schlapbach R."/>
            <person name="Sreeman S.M."/>
            <person name="Shimizu K.K."/>
        </authorList>
    </citation>
    <scope>NUCLEOTIDE SEQUENCE</scope>
</reference>
<keyword evidence="9 22" id="KW-0732">Signal</keyword>
<dbReference type="InterPro" id="IPR010255">
    <property type="entry name" value="Haem_peroxidase_sf"/>
</dbReference>
<keyword evidence="8 19" id="KW-0479">Metal-binding</keyword>
<dbReference type="Pfam" id="PF00141">
    <property type="entry name" value="peroxidase"/>
    <property type="match status" value="1"/>
</dbReference>
<evidence type="ECO:0000256" key="3">
    <source>
        <dbReference type="ARBA" id="ARBA00004613"/>
    </source>
</evidence>
<comment type="similarity">
    <text evidence="22">Belongs to the peroxidase family. Classical plant (class III) peroxidase subfamily.</text>
</comment>
<name>A0AAV5BWV9_ELECO</name>
<evidence type="ECO:0000256" key="6">
    <source>
        <dbReference type="ARBA" id="ARBA00022559"/>
    </source>
</evidence>
<organism evidence="24 25">
    <name type="scientific">Eleusine coracana subsp. coracana</name>
    <dbReference type="NCBI Taxonomy" id="191504"/>
    <lineage>
        <taxon>Eukaryota</taxon>
        <taxon>Viridiplantae</taxon>
        <taxon>Streptophyta</taxon>
        <taxon>Embryophyta</taxon>
        <taxon>Tracheophyta</taxon>
        <taxon>Spermatophyta</taxon>
        <taxon>Magnoliopsida</taxon>
        <taxon>Liliopsida</taxon>
        <taxon>Poales</taxon>
        <taxon>Poaceae</taxon>
        <taxon>PACMAD clade</taxon>
        <taxon>Chloridoideae</taxon>
        <taxon>Cynodonteae</taxon>
        <taxon>Eleusininae</taxon>
        <taxon>Eleusine</taxon>
    </lineage>
</organism>
<keyword evidence="5 22" id="KW-0964">Secreted</keyword>
<feature type="active site" description="Proton acceptor" evidence="17">
    <location>
        <position position="68"/>
    </location>
</feature>
<evidence type="ECO:0000313" key="24">
    <source>
        <dbReference type="EMBL" id="GJM90711.1"/>
    </source>
</evidence>
<keyword evidence="25" id="KW-1185">Reference proteome</keyword>
<feature type="binding site" evidence="19">
    <location>
        <position position="198"/>
    </location>
    <ligand>
        <name>Ca(2+)</name>
        <dbReference type="ChEBI" id="CHEBI:29108"/>
        <label>2</label>
    </ligand>
</feature>
<evidence type="ECO:0000256" key="20">
    <source>
        <dbReference type="PIRSR" id="PIRSR600823-4"/>
    </source>
</evidence>
<proteinExistence type="inferred from homology"/>
<keyword evidence="15" id="KW-0873">Pyrrolidone carboxylic acid</keyword>
<dbReference type="EC" id="1.11.1.7" evidence="22"/>
<evidence type="ECO:0000256" key="7">
    <source>
        <dbReference type="ARBA" id="ARBA00022617"/>
    </source>
</evidence>
<feature type="binding site" evidence="19">
    <location>
        <position position="243"/>
    </location>
    <ligand>
        <name>Ca(2+)</name>
        <dbReference type="ChEBI" id="CHEBI:29108"/>
        <label>2</label>
    </ligand>
</feature>
<dbReference type="GO" id="GO:0140825">
    <property type="term" value="F:lactoperoxidase activity"/>
    <property type="evidence" value="ECO:0007669"/>
    <property type="project" value="UniProtKB-EC"/>
</dbReference>
<dbReference type="PROSITE" id="PS00435">
    <property type="entry name" value="PEROXIDASE_1"/>
    <property type="match status" value="1"/>
</dbReference>
<evidence type="ECO:0000256" key="18">
    <source>
        <dbReference type="PIRSR" id="PIRSR600823-2"/>
    </source>
</evidence>
<comment type="catalytic activity">
    <reaction evidence="1 22">
        <text>2 a phenolic donor + H2O2 = 2 a phenolic radical donor + 2 H2O</text>
        <dbReference type="Rhea" id="RHEA:56136"/>
        <dbReference type="ChEBI" id="CHEBI:15377"/>
        <dbReference type="ChEBI" id="CHEBI:16240"/>
        <dbReference type="ChEBI" id="CHEBI:139520"/>
        <dbReference type="ChEBI" id="CHEBI:139521"/>
        <dbReference type="EC" id="1.11.1.7"/>
    </reaction>
</comment>
<dbReference type="PRINTS" id="PR00461">
    <property type="entry name" value="PLPEROXIDASE"/>
</dbReference>
<evidence type="ECO:0000256" key="17">
    <source>
        <dbReference type="PIRSR" id="PIRSR600823-1"/>
    </source>
</evidence>
<dbReference type="PROSITE" id="PS50873">
    <property type="entry name" value="PEROXIDASE_4"/>
    <property type="match status" value="1"/>
</dbReference>
<dbReference type="Proteomes" id="UP001054889">
    <property type="component" value="Unassembled WGS sequence"/>
</dbReference>
<evidence type="ECO:0000256" key="16">
    <source>
        <dbReference type="ARBA" id="ARBA00023324"/>
    </source>
</evidence>
<feature type="binding site" evidence="18">
    <location>
        <position position="167"/>
    </location>
    <ligand>
        <name>substrate</name>
    </ligand>
</feature>
<keyword evidence="14" id="KW-0325">Glycoprotein</keyword>
<dbReference type="InterPro" id="IPR019794">
    <property type="entry name" value="Peroxidases_AS"/>
</dbReference>
<accession>A0AAV5BWV9</accession>
<dbReference type="EMBL" id="BQKI01000003">
    <property type="protein sequence ID" value="GJM90711.1"/>
    <property type="molecule type" value="Genomic_DNA"/>
</dbReference>
<sequence>MASSIMSNHCFFIVAFFLLSVTAAYGQLSENFYAGTCPALDGIIQREVSRALSAEKRMGASLLRLFFHDCFVQGCDASILLDDVPETLFIGEKTASPNVNSVRGYDVIDNIKAAVEANCSGVVSCADVIALATRQAVVQLGGPTWTLLLGRRDSTTASKAQAESDLPGPRFNLTGLIGAFGKKGLTPNELVALSGAHTIGKARCAFADDGQEGRAGCPPLPLPLLQLSSDMTALDLQTPEAFDNKYYENLVKKKGLLHSDNVLVTDSTLNSLVKKYGTKPGIFASDFAAAMERLSKIGVLTGGNGQIRFDCKKVN</sequence>
<feature type="binding site" description="axial binding residue" evidence="19">
    <location>
        <position position="197"/>
    </location>
    <ligand>
        <name>heme b</name>
        <dbReference type="ChEBI" id="CHEBI:60344"/>
    </ligand>
    <ligandPart>
        <name>Fe</name>
        <dbReference type="ChEBI" id="CHEBI:18248"/>
    </ligandPart>
</feature>
<evidence type="ECO:0000256" key="13">
    <source>
        <dbReference type="ARBA" id="ARBA00023157"/>
    </source>
</evidence>
<dbReference type="PRINTS" id="PR00458">
    <property type="entry name" value="PEROXIDASE"/>
</dbReference>
<feature type="binding site" evidence="19">
    <location>
        <position position="76"/>
    </location>
    <ligand>
        <name>Ca(2+)</name>
        <dbReference type="ChEBI" id="CHEBI:29108"/>
        <label>1</label>
    </ligand>
</feature>
<feature type="binding site" evidence="19">
    <location>
        <position position="69"/>
    </location>
    <ligand>
        <name>Ca(2+)</name>
        <dbReference type="ChEBI" id="CHEBI:29108"/>
        <label>1</label>
    </ligand>
</feature>
<feature type="disulfide bond" evidence="21">
    <location>
        <begin position="125"/>
        <end position="311"/>
    </location>
</feature>
<dbReference type="GO" id="GO:0006979">
    <property type="term" value="P:response to oxidative stress"/>
    <property type="evidence" value="ECO:0007669"/>
    <property type="project" value="UniProtKB-UniRule"/>
</dbReference>
<protein>
    <recommendedName>
        <fullName evidence="22">Peroxidase</fullName>
        <ecNumber evidence="22">1.11.1.7</ecNumber>
    </recommendedName>
</protein>
<evidence type="ECO:0000256" key="1">
    <source>
        <dbReference type="ARBA" id="ARBA00000189"/>
    </source>
</evidence>
<feature type="binding site" evidence="19">
    <location>
        <position position="72"/>
    </location>
    <ligand>
        <name>Ca(2+)</name>
        <dbReference type="ChEBI" id="CHEBI:29108"/>
        <label>1</label>
    </ligand>
</feature>
<evidence type="ECO:0000256" key="4">
    <source>
        <dbReference type="ARBA" id="ARBA00006873"/>
    </source>
</evidence>
<gene>
    <name evidence="24" type="primary">ga07016</name>
    <name evidence="24" type="ORF">PR202_ga07016</name>
</gene>
<evidence type="ECO:0000256" key="15">
    <source>
        <dbReference type="ARBA" id="ARBA00023283"/>
    </source>
</evidence>
<feature type="binding site" evidence="19">
    <location>
        <position position="92"/>
    </location>
    <ligand>
        <name>Ca(2+)</name>
        <dbReference type="ChEBI" id="CHEBI:29108"/>
        <label>1</label>
    </ligand>
</feature>
<dbReference type="GO" id="GO:0020037">
    <property type="term" value="F:heme binding"/>
    <property type="evidence" value="ECO:0007669"/>
    <property type="project" value="UniProtKB-UniRule"/>
</dbReference>
<dbReference type="Gene3D" id="1.10.420.10">
    <property type="entry name" value="Peroxidase, domain 2"/>
    <property type="match status" value="1"/>
</dbReference>
<evidence type="ECO:0000256" key="2">
    <source>
        <dbReference type="ARBA" id="ARBA00002322"/>
    </source>
</evidence>
<feature type="binding site" evidence="19">
    <location>
        <position position="74"/>
    </location>
    <ligand>
        <name>Ca(2+)</name>
        <dbReference type="ChEBI" id="CHEBI:29108"/>
        <label>1</label>
    </ligand>
</feature>
<keyword evidence="6 22" id="KW-0575">Peroxidase</keyword>